<proteinExistence type="predicted"/>
<dbReference type="EMBL" id="JALBCA010000009">
    <property type="protein sequence ID" value="KAI2391907.1"/>
    <property type="molecule type" value="Genomic_DNA"/>
</dbReference>
<accession>A0ACB8V3N1</accession>
<gene>
    <name evidence="1" type="ORF">LOY88_000892</name>
</gene>
<organism evidence="1">
    <name type="scientific">Ophidiomyces ophidiicola</name>
    <dbReference type="NCBI Taxonomy" id="1387563"/>
    <lineage>
        <taxon>Eukaryota</taxon>
        <taxon>Fungi</taxon>
        <taxon>Dikarya</taxon>
        <taxon>Ascomycota</taxon>
        <taxon>Pezizomycotina</taxon>
        <taxon>Eurotiomycetes</taxon>
        <taxon>Eurotiomycetidae</taxon>
        <taxon>Onygenales</taxon>
        <taxon>Onygenaceae</taxon>
        <taxon>Ophidiomyces</taxon>
    </lineage>
</organism>
<reference evidence="1" key="1">
    <citation type="journal article" date="2022" name="bioRxiv">
        <title>Population genetic analysis of Ophidiomyces ophidiicola, the causative agent of snake fungal disease, indicates recent introductions to the USA.</title>
        <authorList>
            <person name="Ladner J.T."/>
            <person name="Palmer J.M."/>
            <person name="Ettinger C.L."/>
            <person name="Stajich J.E."/>
            <person name="Farrell T.M."/>
            <person name="Glorioso B.M."/>
            <person name="Lawson B."/>
            <person name="Price S.J."/>
            <person name="Stengle A.G."/>
            <person name="Grear D.A."/>
            <person name="Lorch J.M."/>
        </authorList>
    </citation>
    <scope>NUCLEOTIDE SEQUENCE</scope>
    <source>
        <strain evidence="1">NWHC 24266-5</strain>
    </source>
</reference>
<evidence type="ECO:0000313" key="1">
    <source>
        <dbReference type="EMBL" id="KAI2391907.1"/>
    </source>
</evidence>
<protein>
    <submittedName>
        <fullName evidence="1">Uncharacterized protein</fullName>
    </submittedName>
</protein>
<name>A0ACB8V3N1_9EURO</name>
<comment type="caution">
    <text evidence="1">The sequence shown here is derived from an EMBL/GenBank/DDBJ whole genome shotgun (WGS) entry which is preliminary data.</text>
</comment>
<sequence>MISERVVQLCQEGTTVSSEMAKDQNTIPHDTIVRVLSEKSRNLDEYPNSRIQHHFAKDLNTALQCGKWGSQRPSDLFLKIYHDALCPLMQDPMSGLVSPPLMGSSGVVPLTIIGTLPDICHHLANCIVRAEKEIIFLTSYWIYSNNSQLLTNAMRELSKRTALRGTRVVMKMMYDRGNVKQVLNNRQPVSRNEALSERVRLPSPEEIPNIDLQVLNYHRPVVGTLHSKVMIVDRKMALLMSNNIQDNDNLEMMVRFEGSIVDSFYDMALISWDISLQPPLPMIESPASLEEPPSFANNIQVNESNEAYNTYRMASKF</sequence>